<reference evidence="7 8" key="1">
    <citation type="journal article" date="2019" name="Nat. Commun.">
        <title>The antimicrobial potential of Streptomyces from insect microbiomes.</title>
        <authorList>
            <person name="Chevrette M.G."/>
            <person name="Carlson C.M."/>
            <person name="Ortega H.E."/>
            <person name="Thomas C."/>
            <person name="Ananiev G.E."/>
            <person name="Barns K.J."/>
            <person name="Book A.J."/>
            <person name="Cagnazzo J."/>
            <person name="Carlos C."/>
            <person name="Flanigan W."/>
            <person name="Grubbs K.J."/>
            <person name="Horn H.A."/>
            <person name="Hoffmann F.M."/>
            <person name="Klassen J.L."/>
            <person name="Knack J.J."/>
            <person name="Lewin G.R."/>
            <person name="McDonald B.R."/>
            <person name="Muller L."/>
            <person name="Melo W.G.P."/>
            <person name="Pinto-Tomas A.A."/>
            <person name="Schmitz A."/>
            <person name="Wendt-Pienkowski E."/>
            <person name="Wildman S."/>
            <person name="Zhao M."/>
            <person name="Zhang F."/>
            <person name="Bugni T.S."/>
            <person name="Andes D.R."/>
            <person name="Pupo M.T."/>
            <person name="Currie C.R."/>
        </authorList>
    </citation>
    <scope>NUCLEOTIDE SEQUENCE [LARGE SCALE GENOMIC DNA]</scope>
    <source>
        <strain evidence="7 8">SID5840</strain>
    </source>
</reference>
<dbReference type="PANTHER" id="PTHR30168">
    <property type="entry name" value="PUTATIVE MEMBRANE PROTEIN YPFJ"/>
    <property type="match status" value="1"/>
</dbReference>
<feature type="compositionally biased region" description="Low complexity" evidence="5">
    <location>
        <begin position="76"/>
        <end position="86"/>
    </location>
</feature>
<name>A0A7K2IMF2_9ACTN</name>
<organism evidence="7 8">
    <name type="scientific">Nocardiopsis alba</name>
    <dbReference type="NCBI Taxonomy" id="53437"/>
    <lineage>
        <taxon>Bacteria</taxon>
        <taxon>Bacillati</taxon>
        <taxon>Actinomycetota</taxon>
        <taxon>Actinomycetes</taxon>
        <taxon>Streptosporangiales</taxon>
        <taxon>Nocardiopsidaceae</taxon>
        <taxon>Nocardiopsis</taxon>
    </lineage>
</organism>
<keyword evidence="2 6" id="KW-0812">Transmembrane</keyword>
<keyword evidence="4 6" id="KW-0472">Membrane</keyword>
<comment type="subcellular location">
    <subcellularLocation>
        <location evidence="1">Membrane</location>
        <topology evidence="1">Single-pass membrane protein</topology>
    </subcellularLocation>
</comment>
<dbReference type="GO" id="GO:0016020">
    <property type="term" value="C:membrane"/>
    <property type="evidence" value="ECO:0007669"/>
    <property type="project" value="UniProtKB-SubCell"/>
</dbReference>
<feature type="transmembrane region" description="Helical" evidence="6">
    <location>
        <begin position="159"/>
        <end position="184"/>
    </location>
</feature>
<evidence type="ECO:0000313" key="8">
    <source>
        <dbReference type="Proteomes" id="UP000467124"/>
    </source>
</evidence>
<evidence type="ECO:0000313" key="7">
    <source>
        <dbReference type="EMBL" id="MYR30954.1"/>
    </source>
</evidence>
<dbReference type="InterPro" id="IPR007343">
    <property type="entry name" value="Uncharacterised_pept_Zn_put"/>
</dbReference>
<dbReference type="AlphaFoldDB" id="A0A7K2IMF2"/>
<keyword evidence="3 6" id="KW-1133">Transmembrane helix</keyword>
<gene>
    <name evidence="7" type="ORF">GTW20_01380</name>
</gene>
<sequence length="439" mass="46484">MPYPCWSDDEDGTVDDRTGDTAAQGPLPGPDRHGDHPAPPSPAISRAQGDTPTPEATWAPTDPATAVPGTYGPHRGAPVDPRAVAPAGPPPAGPPPAFPPPFHGAGATPAPGSGYPTGPYATYPHPHHAPAPWTGPPGGGPPPRAWYGLPAQRDQSGTILFLSCVAAVVAVVSLVAGVSIVVVAPRQPDTPNGVDVATVRNDDLRARPNRVDVDLVDHPLYGVAMPPPVDCALPPLDVDSDASWEAFASEAGTCLNELWIPVMDELRLFPDLPEITVTEEALDTDTEDAFTLAYYESDRGLITVVLPNVREVSEFVPEDEQEIVWLALMGHEYAHHVQHATGILNVSHELRRTAGSQADELETLRRTELQAECMAGVGLRGLTDPDGDALDVVNRHFNEGGDLDTHGSAANRDHWLRAGWEGTTVAGCNTYDAPVERVA</sequence>
<comment type="caution">
    <text evidence="7">The sequence shown here is derived from an EMBL/GenBank/DDBJ whole genome shotgun (WGS) entry which is preliminary data.</text>
</comment>
<protein>
    <submittedName>
        <fullName evidence="7">Neutral zinc metallopeptidase</fullName>
    </submittedName>
</protein>
<evidence type="ECO:0000256" key="1">
    <source>
        <dbReference type="ARBA" id="ARBA00004167"/>
    </source>
</evidence>
<feature type="compositionally biased region" description="Pro residues" evidence="5">
    <location>
        <begin position="87"/>
        <end position="102"/>
    </location>
</feature>
<proteinExistence type="predicted"/>
<evidence type="ECO:0000256" key="6">
    <source>
        <dbReference type="SAM" id="Phobius"/>
    </source>
</evidence>
<dbReference type="Pfam" id="PF04228">
    <property type="entry name" value="Zn_peptidase"/>
    <property type="match status" value="1"/>
</dbReference>
<dbReference type="EMBL" id="WWHY01000001">
    <property type="protein sequence ID" value="MYR30954.1"/>
    <property type="molecule type" value="Genomic_DNA"/>
</dbReference>
<feature type="region of interest" description="Disordered" evidence="5">
    <location>
        <begin position="1"/>
        <end position="139"/>
    </location>
</feature>
<accession>A0A7K2IMF2</accession>
<evidence type="ECO:0000256" key="3">
    <source>
        <dbReference type="ARBA" id="ARBA00022989"/>
    </source>
</evidence>
<dbReference type="Proteomes" id="UP000467124">
    <property type="component" value="Unassembled WGS sequence"/>
</dbReference>
<evidence type="ECO:0000256" key="4">
    <source>
        <dbReference type="ARBA" id="ARBA00023136"/>
    </source>
</evidence>
<feature type="compositionally biased region" description="Low complexity" evidence="5">
    <location>
        <begin position="103"/>
        <end position="124"/>
    </location>
</feature>
<evidence type="ECO:0000256" key="2">
    <source>
        <dbReference type="ARBA" id="ARBA00022692"/>
    </source>
</evidence>
<evidence type="ECO:0000256" key="5">
    <source>
        <dbReference type="SAM" id="MobiDB-lite"/>
    </source>
</evidence>
<dbReference type="PANTHER" id="PTHR30168:SF0">
    <property type="entry name" value="INNER MEMBRANE PROTEIN"/>
    <property type="match status" value="1"/>
</dbReference>